<accession>A0A844G8Z4</accession>
<dbReference type="EMBL" id="VUNS01000023">
    <property type="protein sequence ID" value="MST98739.1"/>
    <property type="molecule type" value="Genomic_DNA"/>
</dbReference>
<name>A0A844G8Z4_9BACT</name>
<dbReference type="Proteomes" id="UP000435649">
    <property type="component" value="Unassembled WGS sequence"/>
</dbReference>
<gene>
    <name evidence="1" type="ORF">FYJ85_16995</name>
</gene>
<proteinExistence type="predicted"/>
<evidence type="ECO:0000313" key="1">
    <source>
        <dbReference type="EMBL" id="MST98739.1"/>
    </source>
</evidence>
<organism evidence="1 2">
    <name type="scientific">Victivallis lenta</name>
    <dbReference type="NCBI Taxonomy" id="2606640"/>
    <lineage>
        <taxon>Bacteria</taxon>
        <taxon>Pseudomonadati</taxon>
        <taxon>Lentisphaerota</taxon>
        <taxon>Lentisphaeria</taxon>
        <taxon>Victivallales</taxon>
        <taxon>Victivallaceae</taxon>
        <taxon>Victivallis</taxon>
    </lineage>
</organism>
<dbReference type="RefSeq" id="WP_154419708.1">
    <property type="nucleotide sequence ID" value="NZ_VUNS01000023.1"/>
</dbReference>
<comment type="caution">
    <text evidence="1">The sequence shown here is derived from an EMBL/GenBank/DDBJ whole genome shotgun (WGS) entry which is preliminary data.</text>
</comment>
<sequence length="77" mass="8855">MAVQKTPWTRVNAKVCCTCEYWDGERELQFLPGVRLNAILAQFNPQGRCLAKMNCLMAYDNPGAAYCATYKRWHKLP</sequence>
<keyword evidence="2" id="KW-1185">Reference proteome</keyword>
<reference evidence="1 2" key="1">
    <citation type="submission" date="2019-08" db="EMBL/GenBank/DDBJ databases">
        <title>In-depth cultivation of the pig gut microbiome towards novel bacterial diversity and tailored functional studies.</title>
        <authorList>
            <person name="Wylensek D."/>
            <person name="Hitch T.C.A."/>
            <person name="Clavel T."/>
        </authorList>
    </citation>
    <scope>NUCLEOTIDE SEQUENCE [LARGE SCALE GENOMIC DNA]</scope>
    <source>
        <strain evidence="1 2">BBE-744-WT-12</strain>
    </source>
</reference>
<evidence type="ECO:0000313" key="2">
    <source>
        <dbReference type="Proteomes" id="UP000435649"/>
    </source>
</evidence>
<protein>
    <submittedName>
        <fullName evidence="1">Uncharacterized protein</fullName>
    </submittedName>
</protein>
<dbReference type="AlphaFoldDB" id="A0A844G8Z4"/>